<protein>
    <recommendedName>
        <fullName evidence="4">Transmembrane protein</fullName>
    </recommendedName>
</protein>
<keyword evidence="1" id="KW-0812">Transmembrane</keyword>
<dbReference type="EMBL" id="MIGC01002451">
    <property type="protein sequence ID" value="PHJ21063.1"/>
    <property type="molecule type" value="Genomic_DNA"/>
</dbReference>
<feature type="transmembrane region" description="Helical" evidence="1">
    <location>
        <begin position="21"/>
        <end position="50"/>
    </location>
</feature>
<accession>A0A2C6KZ55</accession>
<keyword evidence="1" id="KW-0472">Membrane</keyword>
<proteinExistence type="predicted"/>
<gene>
    <name evidence="2" type="ORF">CSUI_005099</name>
</gene>
<evidence type="ECO:0008006" key="4">
    <source>
        <dbReference type="Google" id="ProtNLM"/>
    </source>
</evidence>
<keyword evidence="3" id="KW-1185">Reference proteome</keyword>
<evidence type="ECO:0000256" key="1">
    <source>
        <dbReference type="SAM" id="Phobius"/>
    </source>
</evidence>
<dbReference type="Proteomes" id="UP000221165">
    <property type="component" value="Unassembled WGS sequence"/>
</dbReference>
<dbReference type="GeneID" id="94428489"/>
<reference evidence="2 3" key="1">
    <citation type="journal article" date="2017" name="Int. J. Parasitol.">
        <title>The genome of the protozoan parasite Cystoisospora suis and a reverse vaccinology approach to identify vaccine candidates.</title>
        <authorList>
            <person name="Palmieri N."/>
            <person name="Shrestha A."/>
            <person name="Ruttkowski B."/>
            <person name="Beck T."/>
            <person name="Vogl C."/>
            <person name="Tomley F."/>
            <person name="Blake D.P."/>
            <person name="Joachim A."/>
        </authorList>
    </citation>
    <scope>NUCLEOTIDE SEQUENCE [LARGE SCALE GENOMIC DNA]</scope>
    <source>
        <strain evidence="2 3">Wien I</strain>
    </source>
</reference>
<evidence type="ECO:0000313" key="2">
    <source>
        <dbReference type="EMBL" id="PHJ21063.1"/>
    </source>
</evidence>
<comment type="caution">
    <text evidence="2">The sequence shown here is derived from an EMBL/GenBank/DDBJ whole genome shotgun (WGS) entry which is preliminary data.</text>
</comment>
<evidence type="ECO:0000313" key="3">
    <source>
        <dbReference type="Proteomes" id="UP000221165"/>
    </source>
</evidence>
<sequence length="57" mass="6292">MSVSFLTYIGSLFRRKRGISYLLRVSLSSTAATAVDLFSSLPLVAFSSIFGPPFFRL</sequence>
<keyword evidence="1" id="KW-1133">Transmembrane helix</keyword>
<dbReference type="RefSeq" id="XP_067922748.1">
    <property type="nucleotide sequence ID" value="XM_068065278.1"/>
</dbReference>
<organism evidence="2 3">
    <name type="scientific">Cystoisospora suis</name>
    <dbReference type="NCBI Taxonomy" id="483139"/>
    <lineage>
        <taxon>Eukaryota</taxon>
        <taxon>Sar</taxon>
        <taxon>Alveolata</taxon>
        <taxon>Apicomplexa</taxon>
        <taxon>Conoidasida</taxon>
        <taxon>Coccidia</taxon>
        <taxon>Eucoccidiorida</taxon>
        <taxon>Eimeriorina</taxon>
        <taxon>Sarcocystidae</taxon>
        <taxon>Cystoisospora</taxon>
    </lineage>
</organism>
<name>A0A2C6KZ55_9APIC</name>
<dbReference type="VEuPathDB" id="ToxoDB:CSUI_005099"/>
<dbReference type="AlphaFoldDB" id="A0A2C6KZ55"/>